<proteinExistence type="inferred from homology"/>
<evidence type="ECO:0000256" key="3">
    <source>
        <dbReference type="ARBA" id="ARBA00022679"/>
    </source>
</evidence>
<dbReference type="InterPro" id="IPR017475">
    <property type="entry name" value="EPS_sugar_tfrase"/>
</dbReference>
<evidence type="ECO:0000256" key="6">
    <source>
        <dbReference type="ARBA" id="ARBA00023136"/>
    </source>
</evidence>
<evidence type="ECO:0000313" key="9">
    <source>
        <dbReference type="EMBL" id="OGC34070.1"/>
    </source>
</evidence>
<comment type="subcellular location">
    <subcellularLocation>
        <location evidence="1">Membrane</location>
        <topology evidence="1">Multi-pass membrane protein</topology>
    </subcellularLocation>
</comment>
<dbReference type="GO" id="GO:0016020">
    <property type="term" value="C:membrane"/>
    <property type="evidence" value="ECO:0007669"/>
    <property type="project" value="UniProtKB-SubCell"/>
</dbReference>
<dbReference type="InterPro" id="IPR036291">
    <property type="entry name" value="NAD(P)-bd_dom_sf"/>
</dbReference>
<feature type="domain" description="Bacterial sugar transferase" evidence="8">
    <location>
        <begin position="270"/>
        <end position="457"/>
    </location>
</feature>
<keyword evidence="3" id="KW-0808">Transferase</keyword>
<keyword evidence="4 7" id="KW-0812">Transmembrane</keyword>
<evidence type="ECO:0000256" key="1">
    <source>
        <dbReference type="ARBA" id="ARBA00004141"/>
    </source>
</evidence>
<dbReference type="Pfam" id="PF13727">
    <property type="entry name" value="CoA_binding_3"/>
    <property type="match status" value="1"/>
</dbReference>
<dbReference type="PANTHER" id="PTHR30576">
    <property type="entry name" value="COLANIC BIOSYNTHESIS UDP-GLUCOSE LIPID CARRIER TRANSFERASE"/>
    <property type="match status" value="1"/>
</dbReference>
<feature type="transmembrane region" description="Helical" evidence="7">
    <location>
        <begin position="73"/>
        <end position="93"/>
    </location>
</feature>
<dbReference type="EMBL" id="MEUF01000049">
    <property type="protein sequence ID" value="OGC34070.1"/>
    <property type="molecule type" value="Genomic_DNA"/>
</dbReference>
<feature type="transmembrane region" description="Helical" evidence="7">
    <location>
        <begin position="99"/>
        <end position="122"/>
    </location>
</feature>
<name>A0A1F4TNG1_UNCSA</name>
<feature type="transmembrane region" description="Helical" evidence="7">
    <location>
        <begin position="5"/>
        <end position="23"/>
    </location>
</feature>
<dbReference type="SUPFAM" id="SSF51735">
    <property type="entry name" value="NAD(P)-binding Rossmann-fold domains"/>
    <property type="match status" value="1"/>
</dbReference>
<dbReference type="InterPro" id="IPR003362">
    <property type="entry name" value="Bact_transf"/>
</dbReference>
<accession>A0A1F4TNG1</accession>
<feature type="transmembrane region" description="Helical" evidence="7">
    <location>
        <begin position="275"/>
        <end position="296"/>
    </location>
</feature>
<comment type="similarity">
    <text evidence="2">Belongs to the bacterial sugar transferase family.</text>
</comment>
<reference evidence="9 10" key="1">
    <citation type="journal article" date="2016" name="Nat. Commun.">
        <title>Thousands of microbial genomes shed light on interconnected biogeochemical processes in an aquifer system.</title>
        <authorList>
            <person name="Anantharaman K."/>
            <person name="Brown C.T."/>
            <person name="Hug L.A."/>
            <person name="Sharon I."/>
            <person name="Castelle C.J."/>
            <person name="Probst A.J."/>
            <person name="Thomas B.C."/>
            <person name="Singh A."/>
            <person name="Wilkins M.J."/>
            <person name="Karaoz U."/>
            <person name="Brodie E.L."/>
            <person name="Williams K.H."/>
            <person name="Hubbard S.S."/>
            <person name="Banfield J.F."/>
        </authorList>
    </citation>
    <scope>NUCLEOTIDE SEQUENCE [LARGE SCALE GENOMIC DNA]</scope>
</reference>
<comment type="caution">
    <text evidence="9">The sequence shown here is derived from an EMBL/GenBank/DDBJ whole genome shotgun (WGS) entry which is preliminary data.</text>
</comment>
<dbReference type="Gene3D" id="3.40.50.720">
    <property type="entry name" value="NAD(P)-binding Rossmann-like Domain"/>
    <property type="match status" value="1"/>
</dbReference>
<evidence type="ECO:0000313" key="10">
    <source>
        <dbReference type="Proteomes" id="UP000178951"/>
    </source>
</evidence>
<evidence type="ECO:0000256" key="7">
    <source>
        <dbReference type="SAM" id="Phobius"/>
    </source>
</evidence>
<keyword evidence="5 7" id="KW-1133">Transmembrane helix</keyword>
<dbReference type="PANTHER" id="PTHR30576:SF10">
    <property type="entry name" value="SLL5057 PROTEIN"/>
    <property type="match status" value="1"/>
</dbReference>
<dbReference type="STRING" id="1802583.A2311_03990"/>
<evidence type="ECO:0000259" key="8">
    <source>
        <dbReference type="Pfam" id="PF02397"/>
    </source>
</evidence>
<protein>
    <recommendedName>
        <fullName evidence="8">Bacterial sugar transferase domain-containing protein</fullName>
    </recommendedName>
</protein>
<dbReference type="GO" id="GO:0016780">
    <property type="term" value="F:phosphotransferase activity, for other substituted phosphate groups"/>
    <property type="evidence" value="ECO:0007669"/>
    <property type="project" value="TreeGrafter"/>
</dbReference>
<sequence length="463" mass="52320">MIKVLFDAACLNLAFILAYYLRFKIDLFISPQSAPIFAHYSRVLIFVTILWLAIFKLVGLYDRKKVVALIDELALLFWGVTVASLVLLGSLFLYREFWFSRLVIVNAWGIAFLFMAIARLVLYQANRLASAYGWRVRNTLILGAGTMGQTLAQKLGSDPGLGYKVVGFLDDDPAKQQQRFNGYQVFGRLEKSREIIKAFKVEEVLIASNKIPVEKILDIITECERLGVEFKLVPGILELIASRIDADEVAGIPLLTVSEIKLQGANAIVKRTMDITCSGLGIIIISPLLVTFAILVKLTSPGPILFRQERVGLDEKIFKIYKFRSMVAGAEGLLPQVAELSEAKGHLFKIKEDPRLTRLGKFMRRWSIDELPQLFNVFLGDMSLVGPRPPLPREVAKYNNWQKKRLRVRPGITGPWQVAGRSLLPFEDMVRLDIYYIENWSLWLDIKILLRTVPVVILGSGAY</sequence>
<dbReference type="Pfam" id="PF02397">
    <property type="entry name" value="Bac_transf"/>
    <property type="match status" value="1"/>
</dbReference>
<dbReference type="NCBIfam" id="TIGR03025">
    <property type="entry name" value="EPS_sugtrans"/>
    <property type="match status" value="1"/>
</dbReference>
<organism evidence="9 10">
    <name type="scientific">candidate division WOR-1 bacterium RIFOXYB2_FULL_48_7</name>
    <dbReference type="NCBI Taxonomy" id="1802583"/>
    <lineage>
        <taxon>Bacteria</taxon>
        <taxon>Bacillati</taxon>
        <taxon>Saganbacteria</taxon>
    </lineage>
</organism>
<feature type="transmembrane region" description="Helical" evidence="7">
    <location>
        <begin position="43"/>
        <end position="61"/>
    </location>
</feature>
<dbReference type="AlphaFoldDB" id="A0A1F4TNG1"/>
<keyword evidence="6 7" id="KW-0472">Membrane</keyword>
<evidence type="ECO:0000256" key="2">
    <source>
        <dbReference type="ARBA" id="ARBA00006464"/>
    </source>
</evidence>
<evidence type="ECO:0000256" key="5">
    <source>
        <dbReference type="ARBA" id="ARBA00022989"/>
    </source>
</evidence>
<dbReference type="Proteomes" id="UP000178951">
    <property type="component" value="Unassembled WGS sequence"/>
</dbReference>
<gene>
    <name evidence="9" type="ORF">A2311_03990</name>
</gene>
<evidence type="ECO:0000256" key="4">
    <source>
        <dbReference type="ARBA" id="ARBA00022692"/>
    </source>
</evidence>